<proteinExistence type="inferred from homology"/>
<dbReference type="Pfam" id="PF13356">
    <property type="entry name" value="Arm-DNA-bind_3"/>
    <property type="match status" value="1"/>
</dbReference>
<sequence>MAKALTGASLTKLKADPSKRLEIPDGVLTGLYLVIQPTGRKSWAVRYRAYGKPRKMVLGNYLAGDNVELAGAELKRIRAEASDILDRVRQGIDPAVQKQISKKQAHNEDEADRTRLDSVARLFLARYAKPKNRSWKETARLLGLVPDKAKIAAAETDKDKAAIADDPKTFAVVKEGVVDKWGHRPIDSMTRSEVIALLDDLVDRGSPIIANRTLAALRKLFNWSIQRDLLKISPCEKVKPPATEKARDRVLTDNELKALWQGCEAMGWPFGRLFQMLVLTGQRREEVGAMAWREIDGNTWTLPRERVKTDKAHEVALSATALGILEQLPRISGSDFVFTTNGQNPVSGFSKAKDALDAKMLEIMRKEAEDAGEDPDSVKLEPWRLHDIRRTVASGMAKLGISLAVIEKILNHTSGSFGGIVGVYQRHEFSEEKRRALDAWARYVEGIVIKKSTENVIPMRAAQ</sequence>
<dbReference type="PROSITE" id="PS51898">
    <property type="entry name" value="TYR_RECOMBINASE"/>
    <property type="match status" value="1"/>
</dbReference>
<evidence type="ECO:0000256" key="3">
    <source>
        <dbReference type="ARBA" id="ARBA00023125"/>
    </source>
</evidence>
<dbReference type="GO" id="GO:0006310">
    <property type="term" value="P:DNA recombination"/>
    <property type="evidence" value="ECO:0007669"/>
    <property type="project" value="UniProtKB-KW"/>
</dbReference>
<protein>
    <submittedName>
        <fullName evidence="6">Integrase</fullName>
    </submittedName>
</protein>
<dbReference type="GO" id="GO:0003677">
    <property type="term" value="F:DNA binding"/>
    <property type="evidence" value="ECO:0007669"/>
    <property type="project" value="UniProtKB-KW"/>
</dbReference>
<evidence type="ECO:0000256" key="4">
    <source>
        <dbReference type="ARBA" id="ARBA00023172"/>
    </source>
</evidence>
<comment type="caution">
    <text evidence="6">The sequence shown here is derived from an EMBL/GenBank/DDBJ whole genome shotgun (WGS) entry which is preliminary data.</text>
</comment>
<keyword evidence="3" id="KW-0238">DNA-binding</keyword>
<dbReference type="CDD" id="cd00801">
    <property type="entry name" value="INT_P4_C"/>
    <property type="match status" value="1"/>
</dbReference>
<dbReference type="SUPFAM" id="SSF56349">
    <property type="entry name" value="DNA breaking-rejoining enzymes"/>
    <property type="match status" value="1"/>
</dbReference>
<dbReference type="Gene3D" id="1.10.150.130">
    <property type="match status" value="1"/>
</dbReference>
<dbReference type="InterPro" id="IPR010998">
    <property type="entry name" value="Integrase_recombinase_N"/>
</dbReference>
<dbReference type="AlphaFoldDB" id="A0A2S9ILI9"/>
<dbReference type="Gene3D" id="1.10.443.10">
    <property type="entry name" value="Intergrase catalytic core"/>
    <property type="match status" value="1"/>
</dbReference>
<evidence type="ECO:0000313" key="7">
    <source>
        <dbReference type="Proteomes" id="UP000239434"/>
    </source>
</evidence>
<name>A0A2S9ILI9_9HYPH</name>
<dbReference type="GO" id="GO:0015074">
    <property type="term" value="P:DNA integration"/>
    <property type="evidence" value="ECO:0007669"/>
    <property type="project" value="UniProtKB-KW"/>
</dbReference>
<reference evidence="6 7" key="1">
    <citation type="submission" date="2018-02" db="EMBL/GenBank/DDBJ databases">
        <title>The draft genome of Phyllobacterium sp. 1N-3.</title>
        <authorList>
            <person name="Liu L."/>
            <person name="Li L."/>
            <person name="Zhang X."/>
            <person name="Wang T."/>
            <person name="Liang L."/>
        </authorList>
    </citation>
    <scope>NUCLEOTIDE SEQUENCE [LARGE SCALE GENOMIC DNA]</scope>
    <source>
        <strain evidence="6 7">1N-3</strain>
    </source>
</reference>
<dbReference type="RefSeq" id="WP_105744392.1">
    <property type="nucleotide sequence ID" value="NZ_PVBR01000021.1"/>
</dbReference>
<dbReference type="PANTHER" id="PTHR30629:SF2">
    <property type="entry name" value="PROPHAGE INTEGRASE INTS-RELATED"/>
    <property type="match status" value="1"/>
</dbReference>
<dbReference type="Pfam" id="PF00589">
    <property type="entry name" value="Phage_integrase"/>
    <property type="match status" value="1"/>
</dbReference>
<dbReference type="InterPro" id="IPR002104">
    <property type="entry name" value="Integrase_catalytic"/>
</dbReference>
<evidence type="ECO:0000313" key="6">
    <source>
        <dbReference type="EMBL" id="PRD41378.1"/>
    </source>
</evidence>
<dbReference type="InterPro" id="IPR050808">
    <property type="entry name" value="Phage_Integrase"/>
</dbReference>
<keyword evidence="4" id="KW-0233">DNA recombination</keyword>
<gene>
    <name evidence="6" type="ORF">C5748_22085</name>
</gene>
<dbReference type="Proteomes" id="UP000239434">
    <property type="component" value="Unassembled WGS sequence"/>
</dbReference>
<evidence type="ECO:0000256" key="2">
    <source>
        <dbReference type="ARBA" id="ARBA00022908"/>
    </source>
</evidence>
<accession>A0A2S9ILI9</accession>
<evidence type="ECO:0000259" key="5">
    <source>
        <dbReference type="PROSITE" id="PS51898"/>
    </source>
</evidence>
<dbReference type="InterPro" id="IPR038488">
    <property type="entry name" value="Integrase_DNA-bd_sf"/>
</dbReference>
<evidence type="ECO:0000256" key="1">
    <source>
        <dbReference type="ARBA" id="ARBA00008857"/>
    </source>
</evidence>
<keyword evidence="2" id="KW-0229">DNA integration</keyword>
<dbReference type="Gene3D" id="3.30.160.390">
    <property type="entry name" value="Integrase, DNA-binding domain"/>
    <property type="match status" value="1"/>
</dbReference>
<keyword evidence="7" id="KW-1185">Reference proteome</keyword>
<dbReference type="InterPro" id="IPR011010">
    <property type="entry name" value="DNA_brk_join_enz"/>
</dbReference>
<dbReference type="EMBL" id="PVBR01000021">
    <property type="protein sequence ID" value="PRD41378.1"/>
    <property type="molecule type" value="Genomic_DNA"/>
</dbReference>
<comment type="similarity">
    <text evidence="1">Belongs to the 'phage' integrase family.</text>
</comment>
<dbReference type="PANTHER" id="PTHR30629">
    <property type="entry name" value="PROPHAGE INTEGRASE"/>
    <property type="match status" value="1"/>
</dbReference>
<dbReference type="InterPro" id="IPR025166">
    <property type="entry name" value="Integrase_DNA_bind_dom"/>
</dbReference>
<dbReference type="InterPro" id="IPR013762">
    <property type="entry name" value="Integrase-like_cat_sf"/>
</dbReference>
<feature type="domain" description="Tyr recombinase" evidence="5">
    <location>
        <begin position="246"/>
        <end position="438"/>
    </location>
</feature>
<organism evidence="6 7">
    <name type="scientific">Phyllobacterium phragmitis</name>
    <dbReference type="NCBI Taxonomy" id="2670329"/>
    <lineage>
        <taxon>Bacteria</taxon>
        <taxon>Pseudomonadati</taxon>
        <taxon>Pseudomonadota</taxon>
        <taxon>Alphaproteobacteria</taxon>
        <taxon>Hyphomicrobiales</taxon>
        <taxon>Phyllobacteriaceae</taxon>
        <taxon>Phyllobacterium</taxon>
    </lineage>
</organism>